<name>A0A0A9RJG5_ARUDO</name>
<reference evidence="1" key="2">
    <citation type="journal article" date="2015" name="Data Brief">
        <title>Shoot transcriptome of the giant reed, Arundo donax.</title>
        <authorList>
            <person name="Barrero R.A."/>
            <person name="Guerrero F.D."/>
            <person name="Moolhuijzen P."/>
            <person name="Goolsby J.A."/>
            <person name="Tidwell J."/>
            <person name="Bellgard S.E."/>
            <person name="Bellgard M.I."/>
        </authorList>
    </citation>
    <scope>NUCLEOTIDE SEQUENCE</scope>
    <source>
        <tissue evidence="1">Shoot tissue taken approximately 20 cm above the soil surface</tissue>
    </source>
</reference>
<protein>
    <submittedName>
        <fullName evidence="1">Uncharacterized protein</fullName>
    </submittedName>
</protein>
<dbReference type="AlphaFoldDB" id="A0A0A9RJG5"/>
<sequence length="54" mass="5699">MPQLTFGLGSCCTWVSRNRLLFALSGTGIQGLALLTEDAQSSYIRSNGCTKSGS</sequence>
<accession>A0A0A9RJG5</accession>
<dbReference type="EMBL" id="GBRH01194603">
    <property type="protein sequence ID" value="JAE03293.1"/>
    <property type="molecule type" value="Transcribed_RNA"/>
</dbReference>
<reference evidence="1" key="1">
    <citation type="submission" date="2014-09" db="EMBL/GenBank/DDBJ databases">
        <authorList>
            <person name="Magalhaes I.L.F."/>
            <person name="Oliveira U."/>
            <person name="Santos F.R."/>
            <person name="Vidigal T.H.D.A."/>
            <person name="Brescovit A.D."/>
            <person name="Santos A.J."/>
        </authorList>
    </citation>
    <scope>NUCLEOTIDE SEQUENCE</scope>
    <source>
        <tissue evidence="1">Shoot tissue taken approximately 20 cm above the soil surface</tissue>
    </source>
</reference>
<organism evidence="1">
    <name type="scientific">Arundo donax</name>
    <name type="common">Giant reed</name>
    <name type="synonym">Donax arundinaceus</name>
    <dbReference type="NCBI Taxonomy" id="35708"/>
    <lineage>
        <taxon>Eukaryota</taxon>
        <taxon>Viridiplantae</taxon>
        <taxon>Streptophyta</taxon>
        <taxon>Embryophyta</taxon>
        <taxon>Tracheophyta</taxon>
        <taxon>Spermatophyta</taxon>
        <taxon>Magnoliopsida</taxon>
        <taxon>Liliopsida</taxon>
        <taxon>Poales</taxon>
        <taxon>Poaceae</taxon>
        <taxon>PACMAD clade</taxon>
        <taxon>Arundinoideae</taxon>
        <taxon>Arundineae</taxon>
        <taxon>Arundo</taxon>
    </lineage>
</organism>
<proteinExistence type="predicted"/>
<evidence type="ECO:0000313" key="1">
    <source>
        <dbReference type="EMBL" id="JAE03293.1"/>
    </source>
</evidence>